<evidence type="ECO:0000313" key="2">
    <source>
        <dbReference type="EMBL" id="PYI04487.1"/>
    </source>
</evidence>
<evidence type="ECO:0000313" key="3">
    <source>
        <dbReference type="Proteomes" id="UP000248423"/>
    </source>
</evidence>
<evidence type="ECO:0000256" key="1">
    <source>
        <dbReference type="SAM" id="MobiDB-lite"/>
    </source>
</evidence>
<feature type="compositionally biased region" description="Polar residues" evidence="1">
    <location>
        <begin position="173"/>
        <end position="183"/>
    </location>
</feature>
<name>A0A319E371_ASPSB</name>
<proteinExistence type="predicted"/>
<gene>
    <name evidence="2" type="ORF">BO78DRAFT_398927</name>
</gene>
<dbReference type="AlphaFoldDB" id="A0A319E371"/>
<organism evidence="2 3">
    <name type="scientific">Aspergillus sclerotiicarbonarius (strain CBS 121057 / IBT 28362)</name>
    <dbReference type="NCBI Taxonomy" id="1448318"/>
    <lineage>
        <taxon>Eukaryota</taxon>
        <taxon>Fungi</taxon>
        <taxon>Dikarya</taxon>
        <taxon>Ascomycota</taxon>
        <taxon>Pezizomycotina</taxon>
        <taxon>Eurotiomycetes</taxon>
        <taxon>Eurotiomycetidae</taxon>
        <taxon>Eurotiales</taxon>
        <taxon>Aspergillaceae</taxon>
        <taxon>Aspergillus</taxon>
        <taxon>Aspergillus subgen. Circumdati</taxon>
    </lineage>
</organism>
<feature type="compositionally biased region" description="Basic and acidic residues" evidence="1">
    <location>
        <begin position="325"/>
        <end position="334"/>
    </location>
</feature>
<feature type="region of interest" description="Disordered" evidence="1">
    <location>
        <begin position="409"/>
        <end position="487"/>
    </location>
</feature>
<feature type="region of interest" description="Disordered" evidence="1">
    <location>
        <begin position="325"/>
        <end position="394"/>
    </location>
</feature>
<feature type="compositionally biased region" description="Basic and acidic residues" evidence="1">
    <location>
        <begin position="446"/>
        <end position="458"/>
    </location>
</feature>
<feature type="compositionally biased region" description="Basic and acidic residues" evidence="1">
    <location>
        <begin position="187"/>
        <end position="213"/>
    </location>
</feature>
<dbReference type="OrthoDB" id="5343576at2759"/>
<sequence length="520" mass="56201">MMSPAPIAAETQQDQRLETLARAFEALLMTTQQLSCKEKSLQQRLEYASDEYLKLAGKLTGGVDGHAKVVADKIIGRYPEYDHHRKQTIKPPDVVKALGKSGNVGDLALTAIMEGLTCYQSIIPPHEARPLSDFNSCLVATRAGVPAPLEKDFTTKGTQGSLRCPFAKHNNKTSENGVSNHNGIENPLKDQNGDACGHAELDPIKAEQSDKRSSRAPSTRSSATRCPVSRCPIRYLDQHSPEEIADYVERHKHEIPRSHAVCVQRYQRDSQTMRQLDAKYGSLINMIQGLSAKHRAFLPEQSQNGTAPSSSSAERVEKWAQEVGLKSDMHPTIKEEEEEEEEAAAAGQGEEERKGRFDRPLREVRVGESPSRPWGIPVPVRPLPPTASAPDSPAVPAAAISIDPVPTKLPQPAAADLPSMAPLGDTAAPKKGRCPFGHGAPSGDKPAPKMETIPKHVEVTAADDPVEQNDGEARDTSSTSPPNQPAASIVFNGPVFFGFSAEQTAAFLQQLGKLGTNGLV</sequence>
<dbReference type="EMBL" id="KZ826368">
    <property type="protein sequence ID" value="PYI04487.1"/>
    <property type="molecule type" value="Genomic_DNA"/>
</dbReference>
<feature type="compositionally biased region" description="Basic and acidic residues" evidence="1">
    <location>
        <begin position="350"/>
        <end position="366"/>
    </location>
</feature>
<reference evidence="2 3" key="1">
    <citation type="submission" date="2018-02" db="EMBL/GenBank/DDBJ databases">
        <title>The genomes of Aspergillus section Nigri reveals drivers in fungal speciation.</title>
        <authorList>
            <consortium name="DOE Joint Genome Institute"/>
            <person name="Vesth T.C."/>
            <person name="Nybo J."/>
            <person name="Theobald S."/>
            <person name="Brandl J."/>
            <person name="Frisvad J.C."/>
            <person name="Nielsen K.F."/>
            <person name="Lyhne E.K."/>
            <person name="Kogle M.E."/>
            <person name="Kuo A."/>
            <person name="Riley R."/>
            <person name="Clum A."/>
            <person name="Nolan M."/>
            <person name="Lipzen A."/>
            <person name="Salamov A."/>
            <person name="Henrissat B."/>
            <person name="Wiebenga A."/>
            <person name="De vries R.P."/>
            <person name="Grigoriev I.V."/>
            <person name="Mortensen U.H."/>
            <person name="Andersen M.R."/>
            <person name="Baker S.E."/>
        </authorList>
    </citation>
    <scope>NUCLEOTIDE SEQUENCE [LARGE SCALE GENOMIC DNA]</scope>
    <source>
        <strain evidence="2 3">CBS 121057</strain>
    </source>
</reference>
<dbReference type="VEuPathDB" id="FungiDB:BO78DRAFT_398927"/>
<accession>A0A319E371</accession>
<feature type="region of interest" description="Disordered" evidence="1">
    <location>
        <begin position="149"/>
        <end position="225"/>
    </location>
</feature>
<protein>
    <submittedName>
        <fullName evidence="2">Uncharacterized protein</fullName>
    </submittedName>
</protein>
<dbReference type="Proteomes" id="UP000248423">
    <property type="component" value="Unassembled WGS sequence"/>
</dbReference>
<keyword evidence="3" id="KW-1185">Reference proteome</keyword>
<dbReference type="STRING" id="1448318.A0A319E371"/>
<feature type="compositionally biased region" description="Low complexity" evidence="1">
    <location>
        <begin position="215"/>
        <end position="225"/>
    </location>
</feature>